<dbReference type="Pfam" id="PF04685">
    <property type="entry name" value="DUF608"/>
    <property type="match status" value="1"/>
</dbReference>
<evidence type="ECO:0000313" key="5">
    <source>
        <dbReference type="Proteomes" id="UP001497522"/>
    </source>
</evidence>
<accession>A0ABP1AFH0</accession>
<dbReference type="PANTHER" id="PTHR12654:SF0">
    <property type="entry name" value="NON-LYSOSOMAL GLUCOSYLCERAMIDASE"/>
    <property type="match status" value="1"/>
</dbReference>
<dbReference type="InterPro" id="IPR012341">
    <property type="entry name" value="6hp_glycosidase-like_sf"/>
</dbReference>
<dbReference type="InterPro" id="IPR024462">
    <property type="entry name" value="GH116_N"/>
</dbReference>
<reference evidence="4" key="1">
    <citation type="submission" date="2024-03" db="EMBL/GenBank/DDBJ databases">
        <authorList>
            <consortium name="ELIXIR-Norway"/>
            <consortium name="Elixir Norway"/>
        </authorList>
    </citation>
    <scope>NUCLEOTIDE SEQUENCE</scope>
</reference>
<evidence type="ECO:0008006" key="6">
    <source>
        <dbReference type="Google" id="ProtNLM"/>
    </source>
</evidence>
<dbReference type="Proteomes" id="UP001497522">
    <property type="component" value="Chromosome 12"/>
</dbReference>
<protein>
    <recommendedName>
        <fullName evidence="6">NLGase</fullName>
    </recommendedName>
</protein>
<name>A0ABP1AFH0_9BRYO</name>
<feature type="region of interest" description="Disordered" evidence="1">
    <location>
        <begin position="38"/>
        <end position="58"/>
    </location>
</feature>
<dbReference type="InterPro" id="IPR008928">
    <property type="entry name" value="6-hairpin_glycosidase_sf"/>
</dbReference>
<dbReference type="SUPFAM" id="SSF48208">
    <property type="entry name" value="Six-hairpin glycosidases"/>
    <property type="match status" value="1"/>
</dbReference>
<dbReference type="InterPro" id="IPR006775">
    <property type="entry name" value="GH116_catalytic"/>
</dbReference>
<feature type="domain" description="Glycosyl-hydrolase family 116 catalytic region" evidence="2">
    <location>
        <begin position="603"/>
        <end position="962"/>
    </location>
</feature>
<dbReference type="Gene3D" id="1.50.10.10">
    <property type="match status" value="1"/>
</dbReference>
<dbReference type="PANTHER" id="PTHR12654">
    <property type="entry name" value="BILE ACID BETA-GLUCOSIDASE-RELATED"/>
    <property type="match status" value="1"/>
</dbReference>
<proteinExistence type="predicted"/>
<keyword evidence="5" id="KW-1185">Reference proteome</keyword>
<organism evidence="4 5">
    <name type="scientific">Sphagnum jensenii</name>
    <dbReference type="NCBI Taxonomy" id="128206"/>
    <lineage>
        <taxon>Eukaryota</taxon>
        <taxon>Viridiplantae</taxon>
        <taxon>Streptophyta</taxon>
        <taxon>Embryophyta</taxon>
        <taxon>Bryophyta</taxon>
        <taxon>Sphagnophytina</taxon>
        <taxon>Sphagnopsida</taxon>
        <taxon>Sphagnales</taxon>
        <taxon>Sphagnaceae</taxon>
        <taxon>Sphagnum</taxon>
    </lineage>
</organism>
<gene>
    <name evidence="4" type="ORF">CSSPJE1EN2_LOCUS4292</name>
</gene>
<dbReference type="EMBL" id="OZ023713">
    <property type="protein sequence ID" value="CAK9861297.1"/>
    <property type="molecule type" value="Genomic_DNA"/>
</dbReference>
<evidence type="ECO:0000313" key="4">
    <source>
        <dbReference type="EMBL" id="CAK9861297.1"/>
    </source>
</evidence>
<dbReference type="Pfam" id="PF12215">
    <property type="entry name" value="Glyco_hydr_116N"/>
    <property type="match status" value="1"/>
</dbReference>
<evidence type="ECO:0000259" key="2">
    <source>
        <dbReference type="Pfam" id="PF04685"/>
    </source>
</evidence>
<dbReference type="InterPro" id="IPR052566">
    <property type="entry name" value="Non-lysos_glucosylceramidase"/>
</dbReference>
<evidence type="ECO:0000256" key="1">
    <source>
        <dbReference type="SAM" id="MobiDB-lite"/>
    </source>
</evidence>
<feature type="domain" description="Glycosyl-hydrolase family 116 N-terminal" evidence="3">
    <location>
        <begin position="149"/>
        <end position="475"/>
    </location>
</feature>
<sequence length="1029" mass="114957">MYGARHGVLRSFFKPFKAEEVSFCEGIRVLQRGAMSSTENSSHLLSSHGGSGRTRHHSRASWPLNDYVHRPTLALFEADPGAPPAQAWRRKLNGHANLLREFSVTFMEAFRMLRLGMRMWMYVQSERSQGRLPPIDPFNRETKPSACHGVPLGGMGGGSIGRGFRGEFRRWQFIPGVCEEGPVLANQFSVFVTRQKEGGGEKKISSVLAPGRPQELEGIKDDQLGISSWDWNLDGQHTTYHALFPRAWTIYEGEPDPELRISCRQVSPFIPHNYVESSFPVCVFSYVLINTGKETAEVTLNFTWANSIGGNSHMTAGHINEPFLESNGVCGVRLHHRTAAKGGRPVTFAIAAKQTQDVTVSTCPCFHISGQGEGYTAKDMWAKLKQDGCFSNENWTAKASSPSKAGAPIGAALAAQVSIPPNEKRNITFSLGWDSPEVKFLKGKSYHRRYTKFYGIAGDAASKLVRDAICDYRKWEVAIEDWQRPVLEDEKLPHWYRITVFNELYYLVAGGTIWTEFEHVHGFPSHVISPFGGEHEEAHMETISERSETTAEKPIATAEQQPETAATLILRAMQAAMPENFQTASAGLPSGTALLQEGEENVGQFLYLEGVEYLMWCTYDVHFYASFALLSLFPKLELAIQRDFAAATLAHDGGKMKFLADGHWGIKNVFGSVPHDLGQHDPWAEVNAYNIHDTSRWKDLNSKFVLQIYRDVVATGDKVFARAVWPAVYAAMAYMDQFDRDRDSLIENDGFPDQTYDTWPVHGVSAYCGGLWLAALQAAAAMADLLEDHAAANYFHTKFGQARIVYEKKLWNGSYFNYDSGSSSNSNSIQTDQMAGQWYAWASGLPPLFDDAKARSALQKIYDFNVMKVKGGRYGAVNGMHPNGRVDETSMQSREIWTGVTYALSAAMIHEGMHEQAFRAAEGVFLAGWSDLGYWFQTPEAWTTDGHYRSLAYMRPLAIWAMHWALYPPKCIAEAPRVPSIDRASSHSLYAGFTSVAEALRNPLPQLRRLRSLCQELHSCLCCGRTSYT</sequence>
<evidence type="ECO:0000259" key="3">
    <source>
        <dbReference type="Pfam" id="PF12215"/>
    </source>
</evidence>